<keyword evidence="3" id="KW-1185">Reference proteome</keyword>
<organism evidence="2 3">
    <name type="scientific">Oryzias javanicus</name>
    <name type="common">Javanese ricefish</name>
    <name type="synonym">Aplocheilus javanicus</name>
    <dbReference type="NCBI Taxonomy" id="123683"/>
    <lineage>
        <taxon>Eukaryota</taxon>
        <taxon>Metazoa</taxon>
        <taxon>Chordata</taxon>
        <taxon>Craniata</taxon>
        <taxon>Vertebrata</taxon>
        <taxon>Euteleostomi</taxon>
        <taxon>Actinopterygii</taxon>
        <taxon>Neopterygii</taxon>
        <taxon>Teleostei</taxon>
        <taxon>Neoteleostei</taxon>
        <taxon>Acanthomorphata</taxon>
        <taxon>Ovalentaria</taxon>
        <taxon>Atherinomorphae</taxon>
        <taxon>Beloniformes</taxon>
        <taxon>Adrianichthyidae</taxon>
        <taxon>Oryziinae</taxon>
        <taxon>Oryzias</taxon>
    </lineage>
</organism>
<reference evidence="2 3" key="2">
    <citation type="submission" date="2019-01" db="EMBL/GenBank/DDBJ databases">
        <title>A chromosome length genome reference of the Java medaka (oryzias javanicus).</title>
        <authorList>
            <person name="Herpin A."/>
            <person name="Takehana Y."/>
            <person name="Naruse K."/>
            <person name="Ansai S."/>
            <person name="Kawaguchi M."/>
        </authorList>
    </citation>
    <scope>NUCLEOTIDE SEQUENCE [LARGE SCALE GENOMIC DNA]</scope>
    <source>
        <strain evidence="2">RS831</strain>
        <tissue evidence="2">Whole body</tissue>
    </source>
</reference>
<evidence type="ECO:0000313" key="3">
    <source>
        <dbReference type="Proteomes" id="UP000283210"/>
    </source>
</evidence>
<sequence>MAFLVTQTEINGGGPGTAGPLRGAGGARSISAAVFLSLSVSERSWAEKAERIPRRKGLTVEGGVKGKKRRSLERRALILSTNSWWVFVSD</sequence>
<protein>
    <submittedName>
        <fullName evidence="2">Uncharacterized protein</fullName>
    </submittedName>
</protein>
<feature type="region of interest" description="Disordered" evidence="1">
    <location>
        <begin position="1"/>
        <end position="22"/>
    </location>
</feature>
<feature type="compositionally biased region" description="Polar residues" evidence="1">
    <location>
        <begin position="1"/>
        <end position="10"/>
    </location>
</feature>
<accession>A0A3S2P975</accession>
<reference evidence="2 3" key="1">
    <citation type="submission" date="2018-11" db="EMBL/GenBank/DDBJ databases">
        <authorList>
            <person name="Lopez-Roques C."/>
            <person name="Donnadieu C."/>
            <person name="Bouchez O."/>
            <person name="Klopp C."/>
            <person name="Cabau C."/>
            <person name="Zahm M."/>
        </authorList>
    </citation>
    <scope>NUCLEOTIDE SEQUENCE [LARGE SCALE GENOMIC DNA]</scope>
    <source>
        <strain evidence="2">RS831</strain>
        <tissue evidence="2">Whole body</tissue>
    </source>
</reference>
<feature type="compositionally biased region" description="Gly residues" evidence="1">
    <location>
        <begin position="11"/>
        <end position="22"/>
    </location>
</feature>
<proteinExistence type="predicted"/>
<name>A0A3S2P975_ORYJA</name>
<evidence type="ECO:0000256" key="1">
    <source>
        <dbReference type="SAM" id="MobiDB-lite"/>
    </source>
</evidence>
<dbReference type="EMBL" id="CM012444">
    <property type="protein sequence ID" value="RVE69678.1"/>
    <property type="molecule type" value="Genomic_DNA"/>
</dbReference>
<gene>
    <name evidence="2" type="ORF">OJAV_G00080430</name>
</gene>
<dbReference type="Proteomes" id="UP000283210">
    <property type="component" value="Chromosome 8"/>
</dbReference>
<dbReference type="AlphaFoldDB" id="A0A3S2P975"/>
<evidence type="ECO:0000313" key="2">
    <source>
        <dbReference type="EMBL" id="RVE69678.1"/>
    </source>
</evidence>